<proteinExistence type="predicted"/>
<protein>
    <submittedName>
        <fullName evidence="2">Uncharacterized protein</fullName>
    </submittedName>
</protein>
<dbReference type="Pfam" id="PF20558">
    <property type="entry name" value="DUF6769"/>
    <property type="match status" value="1"/>
</dbReference>
<dbReference type="Proteomes" id="UP000031937">
    <property type="component" value="Unassembled WGS sequence"/>
</dbReference>
<evidence type="ECO:0000313" key="3">
    <source>
        <dbReference type="Proteomes" id="UP000031937"/>
    </source>
</evidence>
<sequence>MKKRRVAFIPLIVASIIMLFYIAIPHHHHGEMICFIQTHCIQQEKTGNCGHIHNSNSCDKECEVRSLFQLDIIKQHQTDCNCCSHFTPDILFLPPFLLTEMLDDFHDDHISRKYIIPFQERLYPLFVNSTLAGRAPPVMV</sequence>
<dbReference type="RefSeq" id="WP_041505512.1">
    <property type="nucleotide sequence ID" value="NZ_JPIT01000016.1"/>
</dbReference>
<keyword evidence="1" id="KW-1133">Transmembrane helix</keyword>
<evidence type="ECO:0000256" key="1">
    <source>
        <dbReference type="SAM" id="Phobius"/>
    </source>
</evidence>
<organism evidence="2 3">
    <name type="scientific">Sanguibacteroides justesenii</name>
    <dbReference type="NCBI Taxonomy" id="1547597"/>
    <lineage>
        <taxon>Bacteria</taxon>
        <taxon>Pseudomonadati</taxon>
        <taxon>Bacteroidota</taxon>
        <taxon>Bacteroidia</taxon>
        <taxon>Bacteroidales</taxon>
        <taxon>Porphyromonadaceae</taxon>
        <taxon>Sanguibacteroides</taxon>
    </lineage>
</organism>
<dbReference type="InterPro" id="IPR046660">
    <property type="entry name" value="DUF6769"/>
</dbReference>
<dbReference type="EMBL" id="JPIT01000016">
    <property type="protein sequence ID" value="KIO46129.1"/>
    <property type="molecule type" value="Genomic_DNA"/>
</dbReference>
<gene>
    <name evidence="2" type="ORF">IE90_04820</name>
</gene>
<feature type="transmembrane region" description="Helical" evidence="1">
    <location>
        <begin position="7"/>
        <end position="24"/>
    </location>
</feature>
<dbReference type="AlphaFoldDB" id="A0AB34R4W5"/>
<comment type="caution">
    <text evidence="2">The sequence shown here is derived from an EMBL/GenBank/DDBJ whole genome shotgun (WGS) entry which is preliminary data.</text>
</comment>
<reference evidence="2 3" key="1">
    <citation type="submission" date="2014-07" db="EMBL/GenBank/DDBJ databases">
        <title>Porphyromonadaceae bacterium OUH 334697 = ATCC BAA-2682 = DSM 28341 draft genome.</title>
        <authorList>
            <person name="Sydenham T.V."/>
            <person name="Hasman H."/>
            <person name="Justesen U.S."/>
        </authorList>
    </citation>
    <scope>NUCLEOTIDE SEQUENCE [LARGE SCALE GENOMIC DNA]</scope>
    <source>
        <strain evidence="2 3">OUH 334697</strain>
    </source>
</reference>
<accession>A0AB34R4W5</accession>
<keyword evidence="1" id="KW-0472">Membrane</keyword>
<keyword evidence="1" id="KW-0812">Transmembrane</keyword>
<evidence type="ECO:0000313" key="2">
    <source>
        <dbReference type="EMBL" id="KIO46129.1"/>
    </source>
</evidence>
<name>A0AB34R4W5_9PORP</name>